<evidence type="ECO:0000256" key="3">
    <source>
        <dbReference type="ARBA" id="ARBA00022490"/>
    </source>
</evidence>
<dbReference type="PANTHER" id="PTHR22967:SF57">
    <property type="entry name" value="AUXILIN, ISOFORM A-RELATED"/>
    <property type="match status" value="1"/>
</dbReference>
<feature type="compositionally biased region" description="Basic and acidic residues" evidence="12">
    <location>
        <begin position="759"/>
        <end position="785"/>
    </location>
</feature>
<feature type="compositionally biased region" description="Low complexity" evidence="12">
    <location>
        <begin position="598"/>
        <end position="612"/>
    </location>
</feature>
<feature type="compositionally biased region" description="Polar residues" evidence="12">
    <location>
        <begin position="613"/>
        <end position="635"/>
    </location>
</feature>
<dbReference type="GO" id="GO:0005524">
    <property type="term" value="F:ATP binding"/>
    <property type="evidence" value="ECO:0007669"/>
    <property type="project" value="UniProtKB-KW"/>
</dbReference>
<comment type="catalytic activity">
    <reaction evidence="11">
        <text>L-seryl-[protein] + ATP = O-phospho-L-seryl-[protein] + ADP + H(+)</text>
        <dbReference type="Rhea" id="RHEA:17989"/>
        <dbReference type="Rhea" id="RHEA-COMP:9863"/>
        <dbReference type="Rhea" id="RHEA-COMP:11604"/>
        <dbReference type="ChEBI" id="CHEBI:15378"/>
        <dbReference type="ChEBI" id="CHEBI:29999"/>
        <dbReference type="ChEBI" id="CHEBI:30616"/>
        <dbReference type="ChEBI" id="CHEBI:83421"/>
        <dbReference type="ChEBI" id="CHEBI:456216"/>
        <dbReference type="EC" id="2.7.11.1"/>
    </reaction>
</comment>
<dbReference type="AlphaFoldDB" id="A0A9P9EDL2"/>
<keyword evidence="8" id="KW-0418">Kinase</keyword>
<evidence type="ECO:0000256" key="12">
    <source>
        <dbReference type="SAM" id="MobiDB-lite"/>
    </source>
</evidence>
<proteinExistence type="predicted"/>
<name>A0A9P9EDL2_9PLEO</name>
<sequence>MSSARYVNSAASSFIPHPQAAYRAPAAASNAPAGTFAPGTKVQVGSHRVTIEKYLSEGGFAHVYLVRVPQTKDADPLPEIAVLKRVAVPDKDALANMRTEVETMKKLKGHRHIVTYMDSHASQLKAGGYEVFLLMEYCSGGGLIDFMNTRLQHRLTEPEILHIFSDVAEGVATMHYLRPPLLHRDLKVENVLITARGQDKIYKVCDFGSAAPPRPAATTAAEGRLIEDDVQRHTTLQYRSPEMIDVYRKQPIDEKSDIWALGVLLYKLCYYTTPFEEVGTMAILNATFKYPSYPQFSDRIKAFIGSMLRENPRDRPNIYQVVKEVCSMRHRSVPIKDIYVNRTQSEDRRNQQLPSTEPDVTSPPIVGLQKVAPKQYVQAIPDITPMRRGRPTAPVQQPQAAKPSPSPMRGTASDPFAALDSQNVQVRSDAADELAARFPSLDEFSLLHDRGQKFEFAQAVTPPSDPKQESLNKRVIQALADDAFAVPAVPRKVEVTAAPKSSTISRSASVKKPQPPIESPRHSNPTILQPSPQKPSMVSTGIQTSPSPSPVLQQQAKFQDRPIWRVPDNPHHARALSTPRTFEKPQPSPSSLRPDFTLPSRPSLLDSSRSKSQGSNLSIPKSPASSRPSLESQRPSALELGSAIDRSKSANARDRPNSIHVASNLDYLRDRERAPGRSFDAPSLSRGPPSAAIEDSDSEEKNISSNVDFLRAMEDDAGPKKHRRSSSQSKHHKRASLSSITSNTKSIVKGKFGDAFRKFESNVGSHERDRDLPSTPTEDPKDRSGKSLTPIAGSEATGGLSDDDRAIDEEEDLPPEVRRELERRRLSEEERRVEKAAAEYRQRLADQGDQGKGKAGPSRASTIQNRVKNLLSETQKPPVPQRTAAGYGHYTDTGKPLPTRPQDQTAVRTSSNITRKPVPPKPLPQKQVPDLAYNKTRPISQSQFQPPTSSSAPPATGRTNTGPQARPSAPPKPQALRTGGTADSRPAQQAQSPSINKPLPPRTGHGATEDDGGEFDVDSFSKRYPSLSGLEMVETEIPTRGRVRDV</sequence>
<dbReference type="SMART" id="SM00220">
    <property type="entry name" value="S_TKc"/>
    <property type="match status" value="1"/>
</dbReference>
<dbReference type="GO" id="GO:0007015">
    <property type="term" value="P:actin filament organization"/>
    <property type="evidence" value="ECO:0007669"/>
    <property type="project" value="TreeGrafter"/>
</dbReference>
<dbReference type="PROSITE" id="PS00108">
    <property type="entry name" value="PROTEIN_KINASE_ST"/>
    <property type="match status" value="1"/>
</dbReference>
<evidence type="ECO:0000256" key="11">
    <source>
        <dbReference type="ARBA" id="ARBA00048679"/>
    </source>
</evidence>
<evidence type="ECO:0000256" key="9">
    <source>
        <dbReference type="ARBA" id="ARBA00022840"/>
    </source>
</evidence>
<evidence type="ECO:0000256" key="5">
    <source>
        <dbReference type="ARBA" id="ARBA00022553"/>
    </source>
</evidence>
<feature type="region of interest" description="Disordered" evidence="12">
    <location>
        <begin position="495"/>
        <end position="747"/>
    </location>
</feature>
<keyword evidence="15" id="KW-1185">Reference proteome</keyword>
<comment type="catalytic activity">
    <reaction evidence="10">
        <text>L-threonyl-[protein] + ATP = O-phospho-L-threonyl-[protein] + ADP + H(+)</text>
        <dbReference type="Rhea" id="RHEA:46608"/>
        <dbReference type="Rhea" id="RHEA-COMP:11060"/>
        <dbReference type="Rhea" id="RHEA-COMP:11605"/>
        <dbReference type="ChEBI" id="CHEBI:15378"/>
        <dbReference type="ChEBI" id="CHEBI:30013"/>
        <dbReference type="ChEBI" id="CHEBI:30616"/>
        <dbReference type="ChEBI" id="CHEBI:61977"/>
        <dbReference type="ChEBI" id="CHEBI:456216"/>
        <dbReference type="EC" id="2.7.11.1"/>
    </reaction>
</comment>
<feature type="compositionally biased region" description="Polar residues" evidence="12">
    <location>
        <begin position="522"/>
        <end position="557"/>
    </location>
</feature>
<dbReference type="OrthoDB" id="2018507at2759"/>
<dbReference type="CDD" id="cd14037">
    <property type="entry name" value="STKc_NAK_like"/>
    <property type="match status" value="1"/>
</dbReference>
<evidence type="ECO:0000256" key="6">
    <source>
        <dbReference type="ARBA" id="ARBA00022679"/>
    </source>
</evidence>
<evidence type="ECO:0000256" key="1">
    <source>
        <dbReference type="ARBA" id="ARBA00004496"/>
    </source>
</evidence>
<evidence type="ECO:0000256" key="8">
    <source>
        <dbReference type="ARBA" id="ARBA00022777"/>
    </source>
</evidence>
<keyword evidence="5" id="KW-0597">Phosphoprotein</keyword>
<dbReference type="Proteomes" id="UP000700596">
    <property type="component" value="Unassembled WGS sequence"/>
</dbReference>
<dbReference type="GO" id="GO:0004674">
    <property type="term" value="F:protein serine/threonine kinase activity"/>
    <property type="evidence" value="ECO:0007669"/>
    <property type="project" value="UniProtKB-KW"/>
</dbReference>
<feature type="region of interest" description="Disordered" evidence="12">
    <location>
        <begin position="337"/>
        <end position="366"/>
    </location>
</feature>
<dbReference type="Gene3D" id="1.10.510.10">
    <property type="entry name" value="Transferase(Phosphotransferase) domain 1"/>
    <property type="match status" value="1"/>
</dbReference>
<dbReference type="EC" id="2.7.11.1" evidence="2"/>
<feature type="region of interest" description="Disordered" evidence="12">
    <location>
        <begin position="759"/>
        <end position="1025"/>
    </location>
</feature>
<feature type="compositionally biased region" description="Polar residues" evidence="12">
    <location>
        <begin position="499"/>
        <end position="508"/>
    </location>
</feature>
<dbReference type="Pfam" id="PF00069">
    <property type="entry name" value="Pkinase"/>
    <property type="match status" value="1"/>
</dbReference>
<dbReference type="SUPFAM" id="SSF56112">
    <property type="entry name" value="Protein kinase-like (PK-like)"/>
    <property type="match status" value="1"/>
</dbReference>
<dbReference type="EMBL" id="JAGMWT010000002">
    <property type="protein sequence ID" value="KAH7135703.1"/>
    <property type="molecule type" value="Genomic_DNA"/>
</dbReference>
<comment type="caution">
    <text evidence="14">The sequence shown here is derived from an EMBL/GenBank/DDBJ whole genome shotgun (WGS) entry which is preliminary data.</text>
</comment>
<dbReference type="GO" id="GO:0000147">
    <property type="term" value="P:actin cortical patch assembly"/>
    <property type="evidence" value="ECO:0007669"/>
    <property type="project" value="TreeGrafter"/>
</dbReference>
<feature type="compositionally biased region" description="Polar residues" evidence="12">
    <location>
        <begin position="901"/>
        <end position="914"/>
    </location>
</feature>
<feature type="compositionally biased region" description="Low complexity" evidence="12">
    <location>
        <begin position="391"/>
        <end position="403"/>
    </location>
</feature>
<protein>
    <recommendedName>
        <fullName evidence="2">non-specific serine/threonine protein kinase</fullName>
        <ecNumber evidence="2">2.7.11.1</ecNumber>
    </recommendedName>
</protein>
<dbReference type="FunFam" id="1.10.510.10:FF:000441">
    <property type="entry name" value="Serine/threonine protein kinase"/>
    <property type="match status" value="1"/>
</dbReference>
<feature type="compositionally biased region" description="Basic and acidic residues" evidence="12">
    <location>
        <begin position="815"/>
        <end position="852"/>
    </location>
</feature>
<keyword evidence="4" id="KW-0723">Serine/threonine-protein kinase</keyword>
<evidence type="ECO:0000256" key="7">
    <source>
        <dbReference type="ARBA" id="ARBA00022741"/>
    </source>
</evidence>
<comment type="subcellular location">
    <subcellularLocation>
        <location evidence="1">Cytoplasm</location>
    </subcellularLocation>
</comment>
<keyword evidence="7" id="KW-0547">Nucleotide-binding</keyword>
<feature type="compositionally biased region" description="Basic and acidic residues" evidence="12">
    <location>
        <begin position="558"/>
        <end position="571"/>
    </location>
</feature>
<gene>
    <name evidence="14" type="ORF">B0J11DRAFT_519029</name>
</gene>
<evidence type="ECO:0000259" key="13">
    <source>
        <dbReference type="PROSITE" id="PS50011"/>
    </source>
</evidence>
<feature type="compositionally biased region" description="Polar residues" evidence="12">
    <location>
        <begin position="859"/>
        <end position="875"/>
    </location>
</feature>
<feature type="compositionally biased region" description="Polar residues" evidence="12">
    <location>
        <begin position="986"/>
        <end position="995"/>
    </location>
</feature>
<dbReference type="PANTHER" id="PTHR22967">
    <property type="entry name" value="SERINE/THREONINE PROTEIN KINASE"/>
    <property type="match status" value="1"/>
</dbReference>
<feature type="region of interest" description="Disordered" evidence="12">
    <location>
        <begin position="382"/>
        <end position="415"/>
    </location>
</feature>
<dbReference type="InterPro" id="IPR011009">
    <property type="entry name" value="Kinase-like_dom_sf"/>
</dbReference>
<feature type="compositionally biased region" description="Basic residues" evidence="12">
    <location>
        <begin position="720"/>
        <end position="735"/>
    </location>
</feature>
<evidence type="ECO:0000313" key="14">
    <source>
        <dbReference type="EMBL" id="KAH7135703.1"/>
    </source>
</evidence>
<dbReference type="GO" id="GO:0005737">
    <property type="term" value="C:cytoplasm"/>
    <property type="evidence" value="ECO:0007669"/>
    <property type="project" value="UniProtKB-SubCell"/>
</dbReference>
<feature type="compositionally biased region" description="Acidic residues" evidence="12">
    <location>
        <begin position="805"/>
        <end position="814"/>
    </location>
</feature>
<evidence type="ECO:0000256" key="4">
    <source>
        <dbReference type="ARBA" id="ARBA00022527"/>
    </source>
</evidence>
<evidence type="ECO:0000256" key="2">
    <source>
        <dbReference type="ARBA" id="ARBA00012513"/>
    </source>
</evidence>
<feature type="domain" description="Protein kinase" evidence="13">
    <location>
        <begin position="49"/>
        <end position="333"/>
    </location>
</feature>
<feature type="compositionally biased region" description="Basic and acidic residues" evidence="12">
    <location>
        <begin position="645"/>
        <end position="657"/>
    </location>
</feature>
<organism evidence="14 15">
    <name type="scientific">Dendryphion nanum</name>
    <dbReference type="NCBI Taxonomy" id="256645"/>
    <lineage>
        <taxon>Eukaryota</taxon>
        <taxon>Fungi</taxon>
        <taxon>Dikarya</taxon>
        <taxon>Ascomycota</taxon>
        <taxon>Pezizomycotina</taxon>
        <taxon>Dothideomycetes</taxon>
        <taxon>Pleosporomycetidae</taxon>
        <taxon>Pleosporales</taxon>
        <taxon>Torulaceae</taxon>
        <taxon>Dendryphion</taxon>
    </lineage>
</organism>
<keyword evidence="9" id="KW-0067">ATP-binding</keyword>
<reference evidence="14" key="1">
    <citation type="journal article" date="2021" name="Nat. Commun.">
        <title>Genetic determinants of endophytism in the Arabidopsis root mycobiome.</title>
        <authorList>
            <person name="Mesny F."/>
            <person name="Miyauchi S."/>
            <person name="Thiergart T."/>
            <person name="Pickel B."/>
            <person name="Atanasova L."/>
            <person name="Karlsson M."/>
            <person name="Huettel B."/>
            <person name="Barry K.W."/>
            <person name="Haridas S."/>
            <person name="Chen C."/>
            <person name="Bauer D."/>
            <person name="Andreopoulos W."/>
            <person name="Pangilinan J."/>
            <person name="LaButti K."/>
            <person name="Riley R."/>
            <person name="Lipzen A."/>
            <person name="Clum A."/>
            <person name="Drula E."/>
            <person name="Henrissat B."/>
            <person name="Kohler A."/>
            <person name="Grigoriev I.V."/>
            <person name="Martin F.M."/>
            <person name="Hacquard S."/>
        </authorList>
    </citation>
    <scope>NUCLEOTIDE SEQUENCE</scope>
    <source>
        <strain evidence="14">MPI-CAGE-CH-0243</strain>
    </source>
</reference>
<evidence type="ECO:0000256" key="10">
    <source>
        <dbReference type="ARBA" id="ARBA00047899"/>
    </source>
</evidence>
<dbReference type="InterPro" id="IPR008271">
    <property type="entry name" value="Ser/Thr_kinase_AS"/>
</dbReference>
<keyword evidence="6" id="KW-0808">Transferase</keyword>
<feature type="compositionally biased region" description="Polar residues" evidence="12">
    <location>
        <begin position="736"/>
        <end position="746"/>
    </location>
</feature>
<evidence type="ECO:0000313" key="15">
    <source>
        <dbReference type="Proteomes" id="UP000700596"/>
    </source>
</evidence>
<feature type="compositionally biased region" description="Low complexity" evidence="12">
    <location>
        <begin position="938"/>
        <end position="954"/>
    </location>
</feature>
<accession>A0A9P9EDL2</accession>
<dbReference type="PROSITE" id="PS50011">
    <property type="entry name" value="PROTEIN_KINASE_DOM"/>
    <property type="match status" value="1"/>
</dbReference>
<keyword evidence="3" id="KW-0963">Cytoplasm</keyword>
<dbReference type="InterPro" id="IPR000719">
    <property type="entry name" value="Prot_kinase_dom"/>
</dbReference>